<sequence length="74" mass="8474">MFGRGGVHNRRRVPCFLFRTGRGQTGAGQFQTRTRYSFALGLMRYRFAPGCTTISMDHLSNSYITRNYFIDAGK</sequence>
<reference evidence="2" key="2">
    <citation type="journal article" date="2013" name="PLoS Genet.">
        <title>Comparative genome structure, secondary metabolite, and effector coding capacity across Cochliobolus pathogens.</title>
        <authorList>
            <person name="Condon B.J."/>
            <person name="Leng Y."/>
            <person name="Wu D."/>
            <person name="Bushley K.E."/>
            <person name="Ohm R.A."/>
            <person name="Otillar R."/>
            <person name="Martin J."/>
            <person name="Schackwitz W."/>
            <person name="Grimwood J."/>
            <person name="MohdZainudin N."/>
            <person name="Xue C."/>
            <person name="Wang R."/>
            <person name="Manning V.A."/>
            <person name="Dhillon B."/>
            <person name="Tu Z.J."/>
            <person name="Steffenson B.J."/>
            <person name="Salamov A."/>
            <person name="Sun H."/>
            <person name="Lowry S."/>
            <person name="LaButti K."/>
            <person name="Han J."/>
            <person name="Copeland A."/>
            <person name="Lindquist E."/>
            <person name="Barry K."/>
            <person name="Schmutz J."/>
            <person name="Baker S.E."/>
            <person name="Ciuffetti L.M."/>
            <person name="Grigoriev I.V."/>
            <person name="Zhong S."/>
            <person name="Turgeon B.G."/>
        </authorList>
    </citation>
    <scope>NUCLEOTIDE SEQUENCE [LARGE SCALE GENOMIC DNA]</scope>
    <source>
        <strain evidence="2">C5 / ATCC 48332 / race O</strain>
    </source>
</reference>
<evidence type="ECO:0000313" key="2">
    <source>
        <dbReference type="Proteomes" id="UP000016936"/>
    </source>
</evidence>
<protein>
    <submittedName>
        <fullName evidence="1">Uncharacterized protein</fullName>
    </submittedName>
</protein>
<gene>
    <name evidence="1" type="ORF">COCHEDRAFT_1018731</name>
</gene>
<dbReference type="Proteomes" id="UP000016936">
    <property type="component" value="Unassembled WGS sequence"/>
</dbReference>
<evidence type="ECO:0000313" key="1">
    <source>
        <dbReference type="EMBL" id="EMD97096.1"/>
    </source>
</evidence>
<accession>M2UU32</accession>
<dbReference type="AlphaFoldDB" id="M2UU32"/>
<organism evidence="1 2">
    <name type="scientific">Cochliobolus heterostrophus (strain C5 / ATCC 48332 / race O)</name>
    <name type="common">Southern corn leaf blight fungus</name>
    <name type="synonym">Bipolaris maydis</name>
    <dbReference type="NCBI Taxonomy" id="701091"/>
    <lineage>
        <taxon>Eukaryota</taxon>
        <taxon>Fungi</taxon>
        <taxon>Dikarya</taxon>
        <taxon>Ascomycota</taxon>
        <taxon>Pezizomycotina</taxon>
        <taxon>Dothideomycetes</taxon>
        <taxon>Pleosporomycetidae</taxon>
        <taxon>Pleosporales</taxon>
        <taxon>Pleosporineae</taxon>
        <taxon>Pleosporaceae</taxon>
        <taxon>Bipolaris</taxon>
    </lineage>
</organism>
<name>M2UU32_COCH5</name>
<reference evidence="1 2" key="1">
    <citation type="journal article" date="2012" name="PLoS Pathog.">
        <title>Diverse lifestyles and strategies of plant pathogenesis encoded in the genomes of eighteen Dothideomycetes fungi.</title>
        <authorList>
            <person name="Ohm R.A."/>
            <person name="Feau N."/>
            <person name="Henrissat B."/>
            <person name="Schoch C.L."/>
            <person name="Horwitz B.A."/>
            <person name="Barry K.W."/>
            <person name="Condon B.J."/>
            <person name="Copeland A.C."/>
            <person name="Dhillon B."/>
            <person name="Glaser F."/>
            <person name="Hesse C.N."/>
            <person name="Kosti I."/>
            <person name="LaButti K."/>
            <person name="Lindquist E.A."/>
            <person name="Lucas S."/>
            <person name="Salamov A.A."/>
            <person name="Bradshaw R.E."/>
            <person name="Ciuffetti L."/>
            <person name="Hamelin R.C."/>
            <person name="Kema G.H.J."/>
            <person name="Lawrence C."/>
            <person name="Scott J.A."/>
            <person name="Spatafora J.W."/>
            <person name="Turgeon B.G."/>
            <person name="de Wit P.J.G.M."/>
            <person name="Zhong S."/>
            <person name="Goodwin S.B."/>
            <person name="Grigoriev I.V."/>
        </authorList>
    </citation>
    <scope>NUCLEOTIDE SEQUENCE [LARGE SCALE GENOMIC DNA]</scope>
    <source>
        <strain evidence="2">C5 / ATCC 48332 / race O</strain>
    </source>
</reference>
<dbReference type="HOGENOM" id="CLU_2729037_0_0_1"/>
<dbReference type="EMBL" id="KB445569">
    <property type="protein sequence ID" value="EMD97096.1"/>
    <property type="molecule type" value="Genomic_DNA"/>
</dbReference>
<proteinExistence type="predicted"/>
<keyword evidence="2" id="KW-1185">Reference proteome</keyword>